<proteinExistence type="predicted"/>
<keyword evidence="3" id="KW-1185">Reference proteome</keyword>
<dbReference type="Proteomes" id="UP001209713">
    <property type="component" value="Unassembled WGS sequence"/>
</dbReference>
<dbReference type="InterPro" id="IPR009506">
    <property type="entry name" value="YjiS-like"/>
</dbReference>
<dbReference type="RefSeq" id="WP_263529937.1">
    <property type="nucleotide sequence ID" value="NZ_JAOVZB010000002.1"/>
</dbReference>
<organism evidence="2 3">
    <name type="scientific">Marinomonas sargassi</name>
    <dbReference type="NCBI Taxonomy" id="2984494"/>
    <lineage>
        <taxon>Bacteria</taxon>
        <taxon>Pseudomonadati</taxon>
        <taxon>Pseudomonadota</taxon>
        <taxon>Gammaproteobacteria</taxon>
        <taxon>Oceanospirillales</taxon>
        <taxon>Oceanospirillaceae</taxon>
        <taxon>Marinomonas</taxon>
    </lineage>
</organism>
<accession>A0ABT2YRP1</accession>
<evidence type="ECO:0000313" key="3">
    <source>
        <dbReference type="Proteomes" id="UP001209713"/>
    </source>
</evidence>
<gene>
    <name evidence="2" type="ORF">OFY17_06580</name>
</gene>
<evidence type="ECO:0000259" key="1">
    <source>
        <dbReference type="Pfam" id="PF06568"/>
    </source>
</evidence>
<evidence type="ECO:0000313" key="2">
    <source>
        <dbReference type="EMBL" id="MCV2402557.1"/>
    </source>
</evidence>
<protein>
    <submittedName>
        <fullName evidence="2">DUF1127 domain-containing protein</fullName>
    </submittedName>
</protein>
<dbReference type="Pfam" id="PF06568">
    <property type="entry name" value="YjiS-like"/>
    <property type="match status" value="1"/>
</dbReference>
<comment type="caution">
    <text evidence="2">The sequence shown here is derived from an EMBL/GenBank/DDBJ whole genome shotgun (WGS) entry which is preliminary data.</text>
</comment>
<reference evidence="2 3" key="1">
    <citation type="submission" date="2022-10" db="EMBL/GenBank/DDBJ databases">
        <title>Marinomonas transparenta sp. nov. and Marinomonas sargassi sp. nov., isolated from marine alga (Sargassum natans (L.) Gaillon).</title>
        <authorList>
            <person name="Wang Y."/>
        </authorList>
    </citation>
    <scope>NUCLEOTIDE SEQUENCE [LARGE SCALE GENOMIC DNA]</scope>
    <source>
        <strain evidence="2 3">C2222</strain>
    </source>
</reference>
<sequence>MLIISLFVHIQQCVVRFRSRKRLARLTTHELSDVGISSECRNKEVAQATLYGFTQDVLSKVKK</sequence>
<feature type="domain" description="YjiS-like" evidence="1">
    <location>
        <begin position="17"/>
        <end position="37"/>
    </location>
</feature>
<name>A0ABT2YRP1_9GAMM</name>
<dbReference type="EMBL" id="JAOVZB010000002">
    <property type="protein sequence ID" value="MCV2402557.1"/>
    <property type="molecule type" value="Genomic_DNA"/>
</dbReference>